<dbReference type="Gene3D" id="3.40.630.30">
    <property type="match status" value="1"/>
</dbReference>
<organism evidence="2 3">
    <name type="scientific">Paenibacillus antri</name>
    <dbReference type="NCBI Taxonomy" id="2582848"/>
    <lineage>
        <taxon>Bacteria</taxon>
        <taxon>Bacillati</taxon>
        <taxon>Bacillota</taxon>
        <taxon>Bacilli</taxon>
        <taxon>Bacillales</taxon>
        <taxon>Paenibacillaceae</taxon>
        <taxon>Paenibacillus</taxon>
    </lineage>
</organism>
<gene>
    <name evidence="2" type="ORF">FE782_27965</name>
</gene>
<dbReference type="OrthoDB" id="1821130at2"/>
<keyword evidence="3" id="KW-1185">Reference proteome</keyword>
<protein>
    <submittedName>
        <fullName evidence="2">GNAT family N-acetyltransferase</fullName>
    </submittedName>
</protein>
<dbReference type="InterPro" id="IPR000182">
    <property type="entry name" value="GNAT_dom"/>
</dbReference>
<dbReference type="RefSeq" id="WP_138197653.1">
    <property type="nucleotide sequence ID" value="NZ_VCIW01000026.1"/>
</dbReference>
<dbReference type="InterPro" id="IPR016181">
    <property type="entry name" value="Acyl_CoA_acyltransferase"/>
</dbReference>
<dbReference type="CDD" id="cd04301">
    <property type="entry name" value="NAT_SF"/>
    <property type="match status" value="1"/>
</dbReference>
<dbReference type="SUPFAM" id="SSF55729">
    <property type="entry name" value="Acyl-CoA N-acyltransferases (Nat)"/>
    <property type="match status" value="1"/>
</dbReference>
<dbReference type="AlphaFoldDB" id="A0A5R9G640"/>
<keyword evidence="2" id="KW-0808">Transferase</keyword>
<dbReference type="EMBL" id="VCIW01000026">
    <property type="protein sequence ID" value="TLS48978.1"/>
    <property type="molecule type" value="Genomic_DNA"/>
</dbReference>
<dbReference type="PROSITE" id="PS51186">
    <property type="entry name" value="GNAT"/>
    <property type="match status" value="1"/>
</dbReference>
<name>A0A5R9G640_9BACL</name>
<evidence type="ECO:0000313" key="3">
    <source>
        <dbReference type="Proteomes" id="UP000309676"/>
    </source>
</evidence>
<dbReference type="Proteomes" id="UP000309676">
    <property type="component" value="Unassembled WGS sequence"/>
</dbReference>
<evidence type="ECO:0000259" key="1">
    <source>
        <dbReference type="PROSITE" id="PS51186"/>
    </source>
</evidence>
<feature type="domain" description="N-acetyltransferase" evidence="1">
    <location>
        <begin position="1"/>
        <end position="141"/>
    </location>
</feature>
<dbReference type="PANTHER" id="PTHR43072">
    <property type="entry name" value="N-ACETYLTRANSFERASE"/>
    <property type="match status" value="1"/>
</dbReference>
<accession>A0A5R9G640</accession>
<proteinExistence type="predicted"/>
<comment type="caution">
    <text evidence="2">The sequence shown here is derived from an EMBL/GenBank/DDBJ whole genome shotgun (WGS) entry which is preliminary data.</text>
</comment>
<sequence>MYVRSFQLSDYAEVTQLMENSLSEQCFHDSMEAFARQLSWDSSLVMIAESEGTIVGVVIGTIDNNDGYYYRLAVDPFHRRKGVGKAMIQALQERFVERKVNRILVPVDAHNEPVLPVFESLGFDMNSFTKAFKKLSIVAGT</sequence>
<dbReference type="GO" id="GO:0016747">
    <property type="term" value="F:acyltransferase activity, transferring groups other than amino-acyl groups"/>
    <property type="evidence" value="ECO:0007669"/>
    <property type="project" value="InterPro"/>
</dbReference>
<reference evidence="2 3" key="1">
    <citation type="submission" date="2019-05" db="EMBL/GenBank/DDBJ databases">
        <authorList>
            <person name="Narsing Rao M.P."/>
            <person name="Li W.J."/>
        </authorList>
    </citation>
    <scope>NUCLEOTIDE SEQUENCE [LARGE SCALE GENOMIC DNA]</scope>
    <source>
        <strain evidence="2 3">SYSU_K30003</strain>
    </source>
</reference>
<dbReference type="Pfam" id="PF00583">
    <property type="entry name" value="Acetyltransf_1"/>
    <property type="match status" value="1"/>
</dbReference>
<evidence type="ECO:0000313" key="2">
    <source>
        <dbReference type="EMBL" id="TLS48978.1"/>
    </source>
</evidence>